<evidence type="ECO:0000313" key="4">
    <source>
        <dbReference type="Proteomes" id="UP000277921"/>
    </source>
</evidence>
<dbReference type="AlphaFoldDB" id="A0A3N8PYV3"/>
<dbReference type="EMBL" id="QTQV01000014">
    <property type="protein sequence ID" value="RQT12126.1"/>
    <property type="molecule type" value="Genomic_DNA"/>
</dbReference>
<name>A0A3N8PYV3_9BURK</name>
<evidence type="ECO:0000256" key="2">
    <source>
        <dbReference type="SAM" id="MobiDB-lite"/>
    </source>
</evidence>
<sequence>MPKVQSLASSIGFTPEVTAALANAQAALAAQENVVFAVRRLHDEKARFAAEIERSTAELTELEKEHLLSETRAVLDPDKRPEEARLKKQVDKARDAVLAAQSDLDRCERVQPVLHAEAAAADIAIESARAEIKKAAAAMAKDLIPVFSEQMLAAVGQLAKVVSQARAICANLPDGFMREYLGAMKVVDPAIAKMVPIQFGGWSIEGVDLLQLPVDDVDAQAITAALKPIVDMERKCRVHPKFQPPQPPAKPYEIKGSPIGGRPPLREMQGDPPVPMKTLEEALAEPYVIKGHSGGVRSWKEVQEMNMTAAITDAQQSAEH</sequence>
<feature type="region of interest" description="Disordered" evidence="2">
    <location>
        <begin position="239"/>
        <end position="268"/>
    </location>
</feature>
<accession>A0A3N8PYV3</accession>
<gene>
    <name evidence="3" type="ORF">DF051_23140</name>
</gene>
<dbReference type="RefSeq" id="WP_124581868.1">
    <property type="nucleotide sequence ID" value="NZ_QTQV01000014.1"/>
</dbReference>
<dbReference type="Proteomes" id="UP000277921">
    <property type="component" value="Unassembled WGS sequence"/>
</dbReference>
<proteinExistence type="predicted"/>
<keyword evidence="1" id="KW-0175">Coiled coil</keyword>
<reference evidence="3 4" key="1">
    <citation type="submission" date="2018-08" db="EMBL/GenBank/DDBJ databases">
        <title>Comparative analysis of Burkholderia isolates from Puerto Rico.</title>
        <authorList>
            <person name="Hall C."/>
            <person name="Sahl J."/>
            <person name="Wagner D."/>
        </authorList>
    </citation>
    <scope>NUCLEOTIDE SEQUENCE [LARGE SCALE GENOMIC DNA]</scope>
    <source>
        <strain evidence="3 4">Bp9025</strain>
    </source>
</reference>
<evidence type="ECO:0000256" key="1">
    <source>
        <dbReference type="SAM" id="Coils"/>
    </source>
</evidence>
<protein>
    <submittedName>
        <fullName evidence="3">Uncharacterized protein</fullName>
    </submittedName>
</protein>
<evidence type="ECO:0000313" key="3">
    <source>
        <dbReference type="EMBL" id="RQT12126.1"/>
    </source>
</evidence>
<organism evidence="3 4">
    <name type="scientific">Burkholderia contaminans</name>
    <dbReference type="NCBI Taxonomy" id="488447"/>
    <lineage>
        <taxon>Bacteria</taxon>
        <taxon>Pseudomonadati</taxon>
        <taxon>Pseudomonadota</taxon>
        <taxon>Betaproteobacteria</taxon>
        <taxon>Burkholderiales</taxon>
        <taxon>Burkholderiaceae</taxon>
        <taxon>Burkholderia</taxon>
        <taxon>Burkholderia cepacia complex</taxon>
    </lineage>
</organism>
<feature type="coiled-coil region" evidence="1">
    <location>
        <begin position="38"/>
        <end position="65"/>
    </location>
</feature>
<comment type="caution">
    <text evidence="3">The sequence shown here is derived from an EMBL/GenBank/DDBJ whole genome shotgun (WGS) entry which is preliminary data.</text>
</comment>